<dbReference type="STRING" id="756272.Plabr_1427"/>
<feature type="transmembrane region" description="Helical" evidence="1">
    <location>
        <begin position="288"/>
        <end position="308"/>
    </location>
</feature>
<dbReference type="eggNOG" id="COG1277">
    <property type="taxonomic scope" value="Bacteria"/>
</dbReference>
<feature type="transmembrane region" description="Helical" evidence="1">
    <location>
        <begin position="121"/>
        <end position="141"/>
    </location>
</feature>
<evidence type="ECO:0000313" key="2">
    <source>
        <dbReference type="EMBL" id="ADY59039.1"/>
    </source>
</evidence>
<dbReference type="EMBL" id="CP002546">
    <property type="protein sequence ID" value="ADY59039.1"/>
    <property type="molecule type" value="Genomic_DNA"/>
</dbReference>
<dbReference type="AlphaFoldDB" id="F0SPT0"/>
<feature type="transmembrane region" description="Helical" evidence="1">
    <location>
        <begin position="153"/>
        <end position="174"/>
    </location>
</feature>
<feature type="transmembrane region" description="Helical" evidence="1">
    <location>
        <begin position="186"/>
        <end position="210"/>
    </location>
</feature>
<feature type="transmembrane region" description="Helical" evidence="1">
    <location>
        <begin position="408"/>
        <end position="427"/>
    </location>
</feature>
<dbReference type="RefSeq" id="WP_013627768.1">
    <property type="nucleotide sequence ID" value="NC_015174.1"/>
</dbReference>
<feature type="transmembrane region" description="Helical" evidence="1">
    <location>
        <begin position="255"/>
        <end position="276"/>
    </location>
</feature>
<keyword evidence="1" id="KW-0472">Membrane</keyword>
<dbReference type="KEGG" id="pbs:Plabr_1427"/>
<evidence type="ECO:0000313" key="3">
    <source>
        <dbReference type="Proteomes" id="UP000006860"/>
    </source>
</evidence>
<dbReference type="Proteomes" id="UP000006860">
    <property type="component" value="Chromosome"/>
</dbReference>
<feature type="transmembrane region" description="Helical" evidence="1">
    <location>
        <begin position="469"/>
        <end position="489"/>
    </location>
</feature>
<feature type="transmembrane region" description="Helical" evidence="1">
    <location>
        <begin position="35"/>
        <end position="58"/>
    </location>
</feature>
<feature type="transmembrane region" description="Helical" evidence="1">
    <location>
        <begin position="222"/>
        <end position="243"/>
    </location>
</feature>
<name>F0SPT0_RUBBR</name>
<accession>F0SPT0</accession>
<proteinExistence type="predicted"/>
<feature type="transmembrane region" description="Helical" evidence="1">
    <location>
        <begin position="371"/>
        <end position="396"/>
    </location>
</feature>
<keyword evidence="1" id="KW-1133">Transmembrane helix</keyword>
<feature type="transmembrane region" description="Helical" evidence="1">
    <location>
        <begin position="70"/>
        <end position="91"/>
    </location>
</feature>
<sequence>MSTLDITANRMETFSDWMNPILVKETRQALKSRQFAGTFLLLLVACWLICVFGVAASGGNLEFGQPSRNFLQSFYFVLAAAVVIIIPYTAYRSLLTEQDAQTFELLSITSLTARQIVWGKLLNSIVQISVLYCAIAPFVAFTSLLQGFDLMRTLIVLTSLFGVASLLSMFTLMLSTVSRGRQIQTLASLFIFGGLISMFSTSIGMGMALINGEFSLDIEFYLVWAACWVIGLSYFALFMQITVSQLTFDSANKSTGVRLVATAQFLLFWAILPIGSWLFGTTISEETIYAMIFVSLAHWAIFGFFISMERNYLSRRVRRDIPKNILVRLLAVPFMPGGTRGYLLLLLNLGLLTGLFSAFRPAYTGYGADPYFVYMGVTAYILFYYGLGCFISRVMLRSSSAMQPMHARTVLIVIVAMGVIVPYFILWGTGIYDFDGYNNVYHPLLLSNPFATLGELSDLRSSEAGLVRALWIGACIAIVLNLRAMAGAVQEILAPKRPKSHAETSDTAAVAAAS</sequence>
<evidence type="ECO:0008006" key="4">
    <source>
        <dbReference type="Google" id="ProtNLM"/>
    </source>
</evidence>
<dbReference type="HOGENOM" id="CLU_529847_0_0_0"/>
<evidence type="ECO:0000256" key="1">
    <source>
        <dbReference type="SAM" id="Phobius"/>
    </source>
</evidence>
<protein>
    <recommendedName>
        <fullName evidence="4">ABC-2 type transporter</fullName>
    </recommendedName>
</protein>
<organism evidence="2 3">
    <name type="scientific">Rubinisphaera brasiliensis (strain ATCC 49424 / DSM 5305 / JCM 21570 / IAM 15109 / NBRC 103401 / IFAM 1448)</name>
    <name type="common">Planctomyces brasiliensis</name>
    <dbReference type="NCBI Taxonomy" id="756272"/>
    <lineage>
        <taxon>Bacteria</taxon>
        <taxon>Pseudomonadati</taxon>
        <taxon>Planctomycetota</taxon>
        <taxon>Planctomycetia</taxon>
        <taxon>Planctomycetales</taxon>
        <taxon>Planctomycetaceae</taxon>
        <taxon>Rubinisphaera</taxon>
    </lineage>
</organism>
<keyword evidence="1" id="KW-0812">Transmembrane</keyword>
<reference evidence="3" key="1">
    <citation type="submission" date="2011-02" db="EMBL/GenBank/DDBJ databases">
        <title>The complete genome of Planctomyces brasiliensis DSM 5305.</title>
        <authorList>
            <person name="Lucas S."/>
            <person name="Copeland A."/>
            <person name="Lapidus A."/>
            <person name="Bruce D."/>
            <person name="Goodwin L."/>
            <person name="Pitluck S."/>
            <person name="Kyrpides N."/>
            <person name="Mavromatis K."/>
            <person name="Pagani I."/>
            <person name="Ivanova N."/>
            <person name="Ovchinnikova G."/>
            <person name="Lu M."/>
            <person name="Detter J.C."/>
            <person name="Han C."/>
            <person name="Land M."/>
            <person name="Hauser L."/>
            <person name="Markowitz V."/>
            <person name="Cheng J.-F."/>
            <person name="Hugenholtz P."/>
            <person name="Woyke T."/>
            <person name="Wu D."/>
            <person name="Tindall B."/>
            <person name="Pomrenke H.G."/>
            <person name="Brambilla E."/>
            <person name="Klenk H.-P."/>
            <person name="Eisen J.A."/>
        </authorList>
    </citation>
    <scope>NUCLEOTIDE SEQUENCE [LARGE SCALE GENOMIC DNA]</scope>
    <source>
        <strain evidence="3">ATCC 49424 / DSM 5305 / JCM 21570 / NBRC 103401 / IFAM 1448</strain>
    </source>
</reference>
<gene>
    <name evidence="2" type="ordered locus">Plabr_1427</name>
</gene>
<keyword evidence="3" id="KW-1185">Reference proteome</keyword>
<dbReference type="OrthoDB" id="5524691at2"/>
<feature type="transmembrane region" description="Helical" evidence="1">
    <location>
        <begin position="342"/>
        <end position="359"/>
    </location>
</feature>